<proteinExistence type="predicted"/>
<feature type="region of interest" description="Disordered" evidence="1">
    <location>
        <begin position="1"/>
        <end position="20"/>
    </location>
</feature>
<evidence type="ECO:0000313" key="2">
    <source>
        <dbReference type="EMBL" id="MQM20560.1"/>
    </source>
</evidence>
<evidence type="ECO:0000313" key="3">
    <source>
        <dbReference type="Proteomes" id="UP000652761"/>
    </source>
</evidence>
<dbReference type="AlphaFoldDB" id="A0A843XN88"/>
<name>A0A843XN88_COLES</name>
<dbReference type="Proteomes" id="UP000652761">
    <property type="component" value="Unassembled WGS sequence"/>
</dbReference>
<organism evidence="2 3">
    <name type="scientific">Colocasia esculenta</name>
    <name type="common">Wild taro</name>
    <name type="synonym">Arum esculentum</name>
    <dbReference type="NCBI Taxonomy" id="4460"/>
    <lineage>
        <taxon>Eukaryota</taxon>
        <taxon>Viridiplantae</taxon>
        <taxon>Streptophyta</taxon>
        <taxon>Embryophyta</taxon>
        <taxon>Tracheophyta</taxon>
        <taxon>Spermatophyta</taxon>
        <taxon>Magnoliopsida</taxon>
        <taxon>Liliopsida</taxon>
        <taxon>Araceae</taxon>
        <taxon>Aroideae</taxon>
        <taxon>Colocasieae</taxon>
        <taxon>Colocasia</taxon>
    </lineage>
</organism>
<comment type="caution">
    <text evidence="2">The sequence shown here is derived from an EMBL/GenBank/DDBJ whole genome shotgun (WGS) entry which is preliminary data.</text>
</comment>
<dbReference type="EMBL" id="NMUH01009940">
    <property type="protein sequence ID" value="MQM20560.1"/>
    <property type="molecule type" value="Genomic_DNA"/>
</dbReference>
<reference evidence="2" key="1">
    <citation type="submission" date="2017-07" db="EMBL/GenBank/DDBJ databases">
        <title>Taro Niue Genome Assembly and Annotation.</title>
        <authorList>
            <person name="Atibalentja N."/>
            <person name="Keating K."/>
            <person name="Fields C.J."/>
        </authorList>
    </citation>
    <scope>NUCLEOTIDE SEQUENCE</scope>
    <source>
        <strain evidence="2">Niue_2</strain>
        <tissue evidence="2">Leaf</tissue>
    </source>
</reference>
<accession>A0A843XN88</accession>
<feature type="compositionally biased region" description="Low complexity" evidence="1">
    <location>
        <begin position="1"/>
        <end position="11"/>
    </location>
</feature>
<evidence type="ECO:0000256" key="1">
    <source>
        <dbReference type="SAM" id="MobiDB-lite"/>
    </source>
</evidence>
<keyword evidence="3" id="KW-1185">Reference proteome</keyword>
<protein>
    <submittedName>
        <fullName evidence="2">Uncharacterized protein</fullName>
    </submittedName>
</protein>
<gene>
    <name evidence="2" type="ORF">Taro_053583</name>
</gene>
<sequence>MAEEFSSSSSSPNSHQQVEQGLITDERVRQITYGPSKIAQNCNSTSEQCELDMPAHLHCWFTVWNRGRGRRCDLNTSYMPDAIHGTASVTHGTSFRLASDRGARLKGLNAASALDAISIRVLKASFRPDKAEDALSGTEEDAVASLMVVFPAISISGSARDVGTM</sequence>